<accession>A0A3M7SLN4</accession>
<protein>
    <submittedName>
        <fullName evidence="1">Uncharacterized protein</fullName>
    </submittedName>
</protein>
<dbReference type="EMBL" id="REGN01001159">
    <property type="protein sequence ID" value="RNA36605.1"/>
    <property type="molecule type" value="Genomic_DNA"/>
</dbReference>
<name>A0A3M7SLN4_BRAPC</name>
<evidence type="ECO:0000313" key="1">
    <source>
        <dbReference type="EMBL" id="RNA36605.1"/>
    </source>
</evidence>
<comment type="caution">
    <text evidence="1">The sequence shown here is derived from an EMBL/GenBank/DDBJ whole genome shotgun (WGS) entry which is preliminary data.</text>
</comment>
<gene>
    <name evidence="1" type="ORF">BpHYR1_045399</name>
</gene>
<evidence type="ECO:0000313" key="2">
    <source>
        <dbReference type="Proteomes" id="UP000276133"/>
    </source>
</evidence>
<dbReference type="AlphaFoldDB" id="A0A3M7SLN4"/>
<proteinExistence type="predicted"/>
<organism evidence="1 2">
    <name type="scientific">Brachionus plicatilis</name>
    <name type="common">Marine rotifer</name>
    <name type="synonym">Brachionus muelleri</name>
    <dbReference type="NCBI Taxonomy" id="10195"/>
    <lineage>
        <taxon>Eukaryota</taxon>
        <taxon>Metazoa</taxon>
        <taxon>Spiralia</taxon>
        <taxon>Gnathifera</taxon>
        <taxon>Rotifera</taxon>
        <taxon>Eurotatoria</taxon>
        <taxon>Monogononta</taxon>
        <taxon>Pseudotrocha</taxon>
        <taxon>Ploima</taxon>
        <taxon>Brachionidae</taxon>
        <taxon>Brachionus</taxon>
    </lineage>
</organism>
<keyword evidence="2" id="KW-1185">Reference proteome</keyword>
<reference evidence="1 2" key="1">
    <citation type="journal article" date="2018" name="Sci. Rep.">
        <title>Genomic signatures of local adaptation to the degree of environmental predictability in rotifers.</title>
        <authorList>
            <person name="Franch-Gras L."/>
            <person name="Hahn C."/>
            <person name="Garcia-Roger E.M."/>
            <person name="Carmona M.J."/>
            <person name="Serra M."/>
            <person name="Gomez A."/>
        </authorList>
    </citation>
    <scope>NUCLEOTIDE SEQUENCE [LARGE SCALE GENOMIC DNA]</scope>
    <source>
        <strain evidence="1">HYR1</strain>
    </source>
</reference>
<sequence>MKRNKNTNKIFICSLIKKERIIVQFVYEFHNTLGQKYLKSTSMMVRIVLTFNEHLLVSKNIKIKLNSNFKKY</sequence>
<dbReference type="Proteomes" id="UP000276133">
    <property type="component" value="Unassembled WGS sequence"/>
</dbReference>